<dbReference type="GO" id="GO:0006508">
    <property type="term" value="P:proteolysis"/>
    <property type="evidence" value="ECO:0007669"/>
    <property type="project" value="UniProtKB-KW"/>
</dbReference>
<dbReference type="InterPro" id="IPR001314">
    <property type="entry name" value="Peptidase_S1A"/>
</dbReference>
<dbReference type="GO" id="GO:0005576">
    <property type="term" value="C:extracellular region"/>
    <property type="evidence" value="ECO:0007669"/>
    <property type="project" value="UniProtKB-ARBA"/>
</dbReference>
<dbReference type="AlphaFoldDB" id="A0A8C6XK33"/>
<dbReference type="GeneTree" id="ENSGT00940000165418"/>
<dbReference type="SUPFAM" id="SSF50494">
    <property type="entry name" value="Trypsin-like serine proteases"/>
    <property type="match status" value="1"/>
</dbReference>
<feature type="signal peptide" evidence="7">
    <location>
        <begin position="1"/>
        <end position="23"/>
    </location>
</feature>
<dbReference type="Ensembl" id="ENSNNAT00000016565.1">
    <property type="protein sequence ID" value="ENSNNAP00000015794.1"/>
    <property type="gene ID" value="ENSNNAG00000010626.1"/>
</dbReference>
<evidence type="ECO:0000256" key="5">
    <source>
        <dbReference type="ARBA" id="ARBA00023157"/>
    </source>
</evidence>
<evidence type="ECO:0000256" key="7">
    <source>
        <dbReference type="SAM" id="SignalP"/>
    </source>
</evidence>
<evidence type="ECO:0000256" key="3">
    <source>
        <dbReference type="ARBA" id="ARBA00022801"/>
    </source>
</evidence>
<evidence type="ECO:0000256" key="4">
    <source>
        <dbReference type="ARBA" id="ARBA00022825"/>
    </source>
</evidence>
<protein>
    <recommendedName>
        <fullName evidence="8">Peptidase S1 domain-containing protein</fullName>
    </recommendedName>
</protein>
<dbReference type="Gene3D" id="2.40.10.10">
    <property type="entry name" value="Trypsin-like serine proteases"/>
    <property type="match status" value="2"/>
</dbReference>
<dbReference type="OMA" id="HEAEVHY"/>
<dbReference type="PROSITE" id="PS50240">
    <property type="entry name" value="TRYPSIN_DOM"/>
    <property type="match status" value="1"/>
</dbReference>
<keyword evidence="10" id="KW-1185">Reference proteome</keyword>
<proteinExistence type="inferred from homology"/>
<dbReference type="CDD" id="cd00190">
    <property type="entry name" value="Tryp_SPc"/>
    <property type="match status" value="1"/>
</dbReference>
<dbReference type="PANTHER" id="PTHR24252">
    <property type="entry name" value="ACROSIN-RELATED"/>
    <property type="match status" value="1"/>
</dbReference>
<evidence type="ECO:0000256" key="6">
    <source>
        <dbReference type="RuleBase" id="RU363034"/>
    </source>
</evidence>
<dbReference type="PROSITE" id="PS00135">
    <property type="entry name" value="TRYPSIN_SER"/>
    <property type="match status" value="1"/>
</dbReference>
<keyword evidence="5" id="KW-1015">Disulfide bond</keyword>
<dbReference type="InterPro" id="IPR009003">
    <property type="entry name" value="Peptidase_S1_PA"/>
</dbReference>
<comment type="similarity">
    <text evidence="1">Belongs to the peptidase S1 family. Snake venom subfamily.</text>
</comment>
<dbReference type="Proteomes" id="UP000694559">
    <property type="component" value="Unplaced"/>
</dbReference>
<evidence type="ECO:0000256" key="2">
    <source>
        <dbReference type="ARBA" id="ARBA00022670"/>
    </source>
</evidence>
<accession>A0A8C6XK33</accession>
<dbReference type="PRINTS" id="PR00722">
    <property type="entry name" value="CHYMOTRYPSIN"/>
</dbReference>
<dbReference type="SMART" id="SM00020">
    <property type="entry name" value="Tryp_SPc"/>
    <property type="match status" value="1"/>
</dbReference>
<dbReference type="InterPro" id="IPR033116">
    <property type="entry name" value="TRYPSIN_SER"/>
</dbReference>
<sequence length="291" mass="32946">MTPYIRLLKAILMFILSSEQVKYESTMGSRIVGGHDAEPGAWPWQVSLQIHYSDRAYRHICAGVLINNNSVLTAAHCIQEYPYWKAVVGLHHLYIHWPFSKEYHIKDIIVHSDYQFGTFENDVALFKLMQFVKYNDYVQPICLPDSAHFLSDKSKNPCYISGWGSTKEEGKGKHILQEAQVDIIPLQICNSYDWYGGTVSLKMVCAGSESGHVDSCQGDSGGPLVCYFQDTNKYYLIGITSSGVGCGRPKFPGLYVRAASYKKWIHSYLSNKTNIVRILHPVLVTTMQNRC</sequence>
<dbReference type="PANTHER" id="PTHR24252:SF21">
    <property type="entry name" value="TRANSMEMBRANE SERINE PROTEASE 12"/>
    <property type="match status" value="1"/>
</dbReference>
<evidence type="ECO:0000259" key="8">
    <source>
        <dbReference type="PROSITE" id="PS50240"/>
    </source>
</evidence>
<evidence type="ECO:0000256" key="1">
    <source>
        <dbReference type="ARBA" id="ARBA00009228"/>
    </source>
</evidence>
<dbReference type="InterPro" id="IPR001254">
    <property type="entry name" value="Trypsin_dom"/>
</dbReference>
<keyword evidence="2 6" id="KW-0645">Protease</keyword>
<reference evidence="9" key="1">
    <citation type="submission" date="2025-08" db="UniProtKB">
        <authorList>
            <consortium name="Ensembl"/>
        </authorList>
    </citation>
    <scope>IDENTIFICATION</scope>
</reference>
<dbReference type="InterPro" id="IPR018114">
    <property type="entry name" value="TRYPSIN_HIS"/>
</dbReference>
<organism evidence="9 10">
    <name type="scientific">Naja naja</name>
    <name type="common">Indian cobra</name>
    <dbReference type="NCBI Taxonomy" id="35670"/>
    <lineage>
        <taxon>Eukaryota</taxon>
        <taxon>Metazoa</taxon>
        <taxon>Chordata</taxon>
        <taxon>Craniata</taxon>
        <taxon>Vertebrata</taxon>
        <taxon>Euteleostomi</taxon>
        <taxon>Lepidosauria</taxon>
        <taxon>Squamata</taxon>
        <taxon>Bifurcata</taxon>
        <taxon>Unidentata</taxon>
        <taxon>Episquamata</taxon>
        <taxon>Toxicofera</taxon>
        <taxon>Serpentes</taxon>
        <taxon>Colubroidea</taxon>
        <taxon>Elapidae</taxon>
        <taxon>Elapinae</taxon>
        <taxon>Naja</taxon>
    </lineage>
</organism>
<evidence type="ECO:0000313" key="10">
    <source>
        <dbReference type="Proteomes" id="UP000694559"/>
    </source>
</evidence>
<feature type="chain" id="PRO_5034174520" description="Peptidase S1 domain-containing protein" evidence="7">
    <location>
        <begin position="24"/>
        <end position="291"/>
    </location>
</feature>
<dbReference type="PROSITE" id="PS00134">
    <property type="entry name" value="TRYPSIN_HIS"/>
    <property type="match status" value="1"/>
</dbReference>
<dbReference type="FunFam" id="2.40.10.10:FF:000003">
    <property type="entry name" value="Transmembrane serine protease 3"/>
    <property type="match status" value="1"/>
</dbReference>
<dbReference type="GO" id="GO:0035821">
    <property type="term" value="P:modulation of process of another organism"/>
    <property type="evidence" value="ECO:0007669"/>
    <property type="project" value="UniProtKB-ARBA"/>
</dbReference>
<keyword evidence="7" id="KW-0732">Signal</keyword>
<reference evidence="9" key="2">
    <citation type="submission" date="2025-09" db="UniProtKB">
        <authorList>
            <consortium name="Ensembl"/>
        </authorList>
    </citation>
    <scope>IDENTIFICATION</scope>
</reference>
<keyword evidence="4 6" id="KW-0720">Serine protease</keyword>
<name>A0A8C6XK33_NAJNA</name>
<keyword evidence="3 6" id="KW-0378">Hydrolase</keyword>
<dbReference type="OrthoDB" id="10051896at2759"/>
<dbReference type="InterPro" id="IPR043504">
    <property type="entry name" value="Peptidase_S1_PA_chymotrypsin"/>
</dbReference>
<dbReference type="GO" id="GO:0004252">
    <property type="term" value="F:serine-type endopeptidase activity"/>
    <property type="evidence" value="ECO:0007669"/>
    <property type="project" value="InterPro"/>
</dbReference>
<dbReference type="Pfam" id="PF00089">
    <property type="entry name" value="Trypsin"/>
    <property type="match status" value="1"/>
</dbReference>
<feature type="domain" description="Peptidase S1" evidence="8">
    <location>
        <begin position="31"/>
        <end position="270"/>
    </location>
</feature>
<evidence type="ECO:0000313" key="9">
    <source>
        <dbReference type="Ensembl" id="ENSNNAP00000015794.1"/>
    </source>
</evidence>